<name>A0ACC2I961_9PLEO</name>
<reference evidence="1" key="1">
    <citation type="submission" date="2022-11" db="EMBL/GenBank/DDBJ databases">
        <title>Genome Sequence of Boeremia exigua.</title>
        <authorList>
            <person name="Buettner E."/>
        </authorList>
    </citation>
    <scope>NUCLEOTIDE SEQUENCE</scope>
    <source>
        <strain evidence="1">CU02</strain>
    </source>
</reference>
<proteinExistence type="predicted"/>
<evidence type="ECO:0000313" key="1">
    <source>
        <dbReference type="EMBL" id="KAJ8111657.1"/>
    </source>
</evidence>
<gene>
    <name evidence="1" type="ORF">OPT61_g5805</name>
</gene>
<comment type="caution">
    <text evidence="1">The sequence shown here is derived from an EMBL/GenBank/DDBJ whole genome shotgun (WGS) entry which is preliminary data.</text>
</comment>
<sequence length="419" mass="45454">MSTEGYQDLSSGFTVYPGNTVCEASHADMRLVAQAKLASVDSRSAECLQRPAPNSPEGFVLGPAKRQSGKVCTISDSAANVGPLILKAAKDCNNGGTVYFPAGKTFTIATSLDLTFLKNINFAIFGRIVFSDEINIWPGQTFDYPFQSASMFWRFGGSNVNIFGQGQGVIDGLGQKYWTALKTNPNVKRPVLFGTDGLHKSVISGLTMRNPPGWFNLYTNSTDLLITDMNLNVESTSPNFPAKNTDGFDTYRSSRIVVQNSVVINTDDCVSFKPNTTDMIVQNIDCTGSHGISVGSLGQYQNEIDIVENLFIYNVTLRNGSDAARIKVWPGVSAGTVNSESGGGRGRVRNVKYEKVRAYNNENSIALTQCYGVKDQATCNENPSQLIIEDIVFVDFAGTAAKKHDPRAGYLTCSSPTRL</sequence>
<organism evidence="1 2">
    <name type="scientific">Boeremia exigua</name>
    <dbReference type="NCBI Taxonomy" id="749465"/>
    <lineage>
        <taxon>Eukaryota</taxon>
        <taxon>Fungi</taxon>
        <taxon>Dikarya</taxon>
        <taxon>Ascomycota</taxon>
        <taxon>Pezizomycotina</taxon>
        <taxon>Dothideomycetes</taxon>
        <taxon>Pleosporomycetidae</taxon>
        <taxon>Pleosporales</taxon>
        <taxon>Pleosporineae</taxon>
        <taxon>Didymellaceae</taxon>
        <taxon>Boeremia</taxon>
    </lineage>
</organism>
<protein>
    <submittedName>
        <fullName evidence="1">Uncharacterized protein</fullName>
    </submittedName>
</protein>
<keyword evidence="2" id="KW-1185">Reference proteome</keyword>
<dbReference type="Proteomes" id="UP001153331">
    <property type="component" value="Unassembled WGS sequence"/>
</dbReference>
<dbReference type="EMBL" id="JAPHNI010000386">
    <property type="protein sequence ID" value="KAJ8111657.1"/>
    <property type="molecule type" value="Genomic_DNA"/>
</dbReference>
<evidence type="ECO:0000313" key="2">
    <source>
        <dbReference type="Proteomes" id="UP001153331"/>
    </source>
</evidence>
<accession>A0ACC2I961</accession>